<dbReference type="GO" id="GO:0016887">
    <property type="term" value="F:ATP hydrolysis activity"/>
    <property type="evidence" value="ECO:0007669"/>
    <property type="project" value="InterPro"/>
</dbReference>
<sequence>MSPATRNPDHILQVQGLRAGHGQLVAVRDVSFALKRGACVALIGANGAGKTTLLRCLAGVHPALGGRLHLGAQDITALPAHRRVQQGLALVPEGRRLWADMTVRENLTVALEHRDAARAAAATAPWSIERALQALPGLVPILDRPAGALSGGQRQAAAIARALMSNPEVLLLDEVSLGLSPLVVDEVYRSLQALRAQAGTTLLLVEQDLGRALAFADRVMCLREGQIVLEAACAETTREAVTEAYFGMAHAAPSAALETTP</sequence>
<keyword evidence="5 8" id="KW-0067">ATP-binding</keyword>
<evidence type="ECO:0000256" key="2">
    <source>
        <dbReference type="ARBA" id="ARBA00022448"/>
    </source>
</evidence>
<evidence type="ECO:0000256" key="1">
    <source>
        <dbReference type="ARBA" id="ARBA00005417"/>
    </source>
</evidence>
<dbReference type="GO" id="GO:0015658">
    <property type="term" value="F:branched-chain amino acid transmembrane transporter activity"/>
    <property type="evidence" value="ECO:0007669"/>
    <property type="project" value="TreeGrafter"/>
</dbReference>
<dbReference type="AlphaFoldDB" id="A0A437RM10"/>
<dbReference type="RefSeq" id="WP_128228066.1">
    <property type="nucleotide sequence ID" value="NZ_SACR01000002.1"/>
</dbReference>
<keyword evidence="4" id="KW-0547">Nucleotide-binding</keyword>
<proteinExistence type="inferred from homology"/>
<comment type="caution">
    <text evidence="8">The sequence shown here is derived from an EMBL/GenBank/DDBJ whole genome shotgun (WGS) entry which is preliminary data.</text>
</comment>
<dbReference type="InterPro" id="IPR052156">
    <property type="entry name" value="BCAA_Transport_ATP-bd_LivF"/>
</dbReference>
<dbReference type="Proteomes" id="UP000285575">
    <property type="component" value="Unassembled WGS sequence"/>
</dbReference>
<keyword evidence="3" id="KW-1003">Cell membrane</keyword>
<dbReference type="EMBL" id="SACR01000002">
    <property type="protein sequence ID" value="RVU47605.1"/>
    <property type="molecule type" value="Genomic_DNA"/>
</dbReference>
<dbReference type="PANTHER" id="PTHR43820">
    <property type="entry name" value="HIGH-AFFINITY BRANCHED-CHAIN AMINO ACID TRANSPORT ATP-BINDING PROTEIN LIVF"/>
    <property type="match status" value="1"/>
</dbReference>
<dbReference type="Pfam" id="PF00005">
    <property type="entry name" value="ABC_tran"/>
    <property type="match status" value="1"/>
</dbReference>
<gene>
    <name evidence="8" type="ORF">EOE66_07690</name>
</gene>
<evidence type="ECO:0000313" key="8">
    <source>
        <dbReference type="EMBL" id="RVU47605.1"/>
    </source>
</evidence>
<evidence type="ECO:0000313" key="9">
    <source>
        <dbReference type="Proteomes" id="UP000285575"/>
    </source>
</evidence>
<dbReference type="InterPro" id="IPR003439">
    <property type="entry name" value="ABC_transporter-like_ATP-bd"/>
</dbReference>
<dbReference type="PANTHER" id="PTHR43820:SF4">
    <property type="entry name" value="HIGH-AFFINITY BRANCHED-CHAIN AMINO ACID TRANSPORT ATP-BINDING PROTEIN LIVF"/>
    <property type="match status" value="1"/>
</dbReference>
<dbReference type="Gene3D" id="3.40.50.300">
    <property type="entry name" value="P-loop containing nucleotide triphosphate hydrolases"/>
    <property type="match status" value="1"/>
</dbReference>
<dbReference type="OrthoDB" id="9776369at2"/>
<feature type="domain" description="ABC transporter" evidence="7">
    <location>
        <begin position="12"/>
        <end position="249"/>
    </location>
</feature>
<dbReference type="GO" id="GO:0005524">
    <property type="term" value="F:ATP binding"/>
    <property type="evidence" value="ECO:0007669"/>
    <property type="project" value="UniProtKB-KW"/>
</dbReference>
<reference evidence="8 9" key="1">
    <citation type="submission" date="2019-01" db="EMBL/GenBank/DDBJ databases">
        <authorList>
            <person name="Chen W.-M."/>
        </authorList>
    </citation>
    <scope>NUCLEOTIDE SEQUENCE [LARGE SCALE GENOMIC DNA]</scope>
    <source>
        <strain evidence="8 9">KYPY4</strain>
    </source>
</reference>
<dbReference type="SMART" id="SM00382">
    <property type="entry name" value="AAA"/>
    <property type="match status" value="1"/>
</dbReference>
<evidence type="ECO:0000256" key="6">
    <source>
        <dbReference type="ARBA" id="ARBA00022970"/>
    </source>
</evidence>
<dbReference type="PROSITE" id="PS00211">
    <property type="entry name" value="ABC_TRANSPORTER_1"/>
    <property type="match status" value="1"/>
</dbReference>
<accession>A0A437RM10</accession>
<keyword evidence="9" id="KW-1185">Reference proteome</keyword>
<evidence type="ECO:0000256" key="5">
    <source>
        <dbReference type="ARBA" id="ARBA00022840"/>
    </source>
</evidence>
<protein>
    <submittedName>
        <fullName evidence="8">ATP-binding cassette domain-containing protein</fullName>
    </submittedName>
</protein>
<keyword evidence="2" id="KW-0813">Transport</keyword>
<dbReference type="InterPro" id="IPR017871">
    <property type="entry name" value="ABC_transporter-like_CS"/>
</dbReference>
<dbReference type="InterPro" id="IPR003593">
    <property type="entry name" value="AAA+_ATPase"/>
</dbReference>
<comment type="similarity">
    <text evidence="1">Belongs to the ABC transporter superfamily.</text>
</comment>
<name>A0A437RM10_9BURK</name>
<evidence type="ECO:0000256" key="4">
    <source>
        <dbReference type="ARBA" id="ARBA00022741"/>
    </source>
</evidence>
<evidence type="ECO:0000259" key="7">
    <source>
        <dbReference type="PROSITE" id="PS50893"/>
    </source>
</evidence>
<evidence type="ECO:0000256" key="3">
    <source>
        <dbReference type="ARBA" id="ARBA00022475"/>
    </source>
</evidence>
<dbReference type="InterPro" id="IPR027417">
    <property type="entry name" value="P-loop_NTPase"/>
</dbReference>
<dbReference type="PROSITE" id="PS50893">
    <property type="entry name" value="ABC_TRANSPORTER_2"/>
    <property type="match status" value="1"/>
</dbReference>
<dbReference type="GO" id="GO:0015807">
    <property type="term" value="P:L-amino acid transport"/>
    <property type="evidence" value="ECO:0007669"/>
    <property type="project" value="TreeGrafter"/>
</dbReference>
<keyword evidence="3" id="KW-0472">Membrane</keyword>
<dbReference type="SUPFAM" id="SSF52540">
    <property type="entry name" value="P-loop containing nucleoside triphosphate hydrolases"/>
    <property type="match status" value="1"/>
</dbReference>
<keyword evidence="6" id="KW-0029">Amino-acid transport</keyword>
<organism evidence="8 9">
    <name type="scientific">Rubrivivax rivuli</name>
    <dbReference type="NCBI Taxonomy" id="1862385"/>
    <lineage>
        <taxon>Bacteria</taxon>
        <taxon>Pseudomonadati</taxon>
        <taxon>Pseudomonadota</taxon>
        <taxon>Betaproteobacteria</taxon>
        <taxon>Burkholderiales</taxon>
        <taxon>Sphaerotilaceae</taxon>
        <taxon>Rubrivivax</taxon>
    </lineage>
</organism>